<reference evidence="7" key="1">
    <citation type="journal article" date="2019" name="Int. J. Syst. Evol. Microbiol.">
        <title>The Global Catalogue of Microorganisms (GCM) 10K type strain sequencing project: providing services to taxonomists for standard genome sequencing and annotation.</title>
        <authorList>
            <consortium name="The Broad Institute Genomics Platform"/>
            <consortium name="The Broad Institute Genome Sequencing Center for Infectious Disease"/>
            <person name="Wu L."/>
            <person name="Ma J."/>
        </authorList>
    </citation>
    <scope>NUCLEOTIDE SEQUENCE [LARGE SCALE GENOMIC DNA]</scope>
    <source>
        <strain evidence="7">JCM 17759</strain>
    </source>
</reference>
<organism evidence="6 7">
    <name type="scientific">Novipirellula rosea</name>
    <dbReference type="NCBI Taxonomy" id="1031540"/>
    <lineage>
        <taxon>Bacteria</taxon>
        <taxon>Pseudomonadati</taxon>
        <taxon>Planctomycetota</taxon>
        <taxon>Planctomycetia</taxon>
        <taxon>Pirellulales</taxon>
        <taxon>Pirellulaceae</taxon>
        <taxon>Novipirellula</taxon>
    </lineage>
</organism>
<feature type="domain" description="FAD/NAD(P)-binding" evidence="5">
    <location>
        <begin position="70"/>
        <end position="287"/>
    </location>
</feature>
<dbReference type="Gene3D" id="3.50.50.100">
    <property type="match status" value="1"/>
</dbReference>
<evidence type="ECO:0000256" key="4">
    <source>
        <dbReference type="ARBA" id="ARBA00023002"/>
    </source>
</evidence>
<keyword evidence="7" id="KW-1185">Reference proteome</keyword>
<dbReference type="PANTHER" id="PTHR42913:SF9">
    <property type="entry name" value="SLR1591 PROTEIN"/>
    <property type="match status" value="1"/>
</dbReference>
<keyword evidence="2" id="KW-0285">Flavoprotein</keyword>
<protein>
    <submittedName>
        <fullName evidence="6">FAD-dependent oxidoreductase</fullName>
    </submittedName>
</protein>
<dbReference type="EMBL" id="BAABGA010000039">
    <property type="protein sequence ID" value="GAA4457157.1"/>
    <property type="molecule type" value="Genomic_DNA"/>
</dbReference>
<dbReference type="InterPro" id="IPR023753">
    <property type="entry name" value="FAD/NAD-binding_dom"/>
</dbReference>
<keyword evidence="4" id="KW-0560">Oxidoreductase</keyword>
<comment type="cofactor">
    <cofactor evidence="1">
        <name>FAD</name>
        <dbReference type="ChEBI" id="CHEBI:57692"/>
    </cofactor>
</comment>
<dbReference type="InterPro" id="IPR036188">
    <property type="entry name" value="FAD/NAD-bd_sf"/>
</dbReference>
<gene>
    <name evidence="6" type="ORF">GCM10023156_33560</name>
</gene>
<accession>A0ABP8MYS6</accession>
<name>A0ABP8MYS6_9BACT</name>
<comment type="caution">
    <text evidence="6">The sequence shown here is derived from an EMBL/GenBank/DDBJ whole genome shotgun (WGS) entry which is preliminary data.</text>
</comment>
<dbReference type="SUPFAM" id="SSF51905">
    <property type="entry name" value="FAD/NAD(P)-binding domain"/>
    <property type="match status" value="2"/>
</dbReference>
<dbReference type="InterPro" id="IPR051169">
    <property type="entry name" value="NADH-Q_oxidoreductase"/>
</dbReference>
<dbReference type="Proteomes" id="UP001500840">
    <property type="component" value="Unassembled WGS sequence"/>
</dbReference>
<proteinExistence type="predicted"/>
<evidence type="ECO:0000259" key="5">
    <source>
        <dbReference type="Pfam" id="PF07992"/>
    </source>
</evidence>
<evidence type="ECO:0000256" key="2">
    <source>
        <dbReference type="ARBA" id="ARBA00022630"/>
    </source>
</evidence>
<evidence type="ECO:0000256" key="3">
    <source>
        <dbReference type="ARBA" id="ARBA00022827"/>
    </source>
</evidence>
<dbReference type="NCBIfam" id="TIGR03169">
    <property type="entry name" value="Nterm_to_SelD"/>
    <property type="match status" value="1"/>
</dbReference>
<dbReference type="InterPro" id="IPR017584">
    <property type="entry name" value="Pyridine_nucleo_diS_OxRdtase_N"/>
</dbReference>
<dbReference type="PANTHER" id="PTHR42913">
    <property type="entry name" value="APOPTOSIS-INDUCING FACTOR 1"/>
    <property type="match status" value="1"/>
</dbReference>
<dbReference type="Pfam" id="PF07992">
    <property type="entry name" value="Pyr_redox_2"/>
    <property type="match status" value="1"/>
</dbReference>
<evidence type="ECO:0000256" key="1">
    <source>
        <dbReference type="ARBA" id="ARBA00001974"/>
    </source>
</evidence>
<evidence type="ECO:0000313" key="7">
    <source>
        <dbReference type="Proteomes" id="UP001500840"/>
    </source>
</evidence>
<dbReference type="RefSeq" id="WP_345323845.1">
    <property type="nucleotide sequence ID" value="NZ_BAABGA010000039.1"/>
</dbReference>
<sequence length="373" mass="40964">MNPHCIALLGIGHTNAEVVRRWIDSPIPNCRLVCISKFPFTTYSGMLPGTLANQFSIDEMQIPLGPLAEKAGAELILDECIGLDVETQTLRFANHAPLTFDALSIGIGSMPAGWDQHESPSIVPIKPMQTFIERFSQRVVQCQDTANRPPKIVVVGGGVAGVEIAFCVHTRLKHLFPKQPVSIEIVTSGDEIADGLSPHSVQRLRDLLARRSIGVTTDFRVVEVNQDEVVDPHGNRQPADVVLWATGAAAPPLLGKLNLPTDDRGFLATEQTLRTTADGPIFAVGDSGTILSDPAPKAGVFAVRQAPVLWKNLHATINATTLSCFTPQKEFLKILNTGDGRALLQYKGYSFHASWCWQLKRWIDERFIQQYQF</sequence>
<evidence type="ECO:0000313" key="6">
    <source>
        <dbReference type="EMBL" id="GAA4457157.1"/>
    </source>
</evidence>
<keyword evidence="3" id="KW-0274">FAD</keyword>